<sequence>MRVHHLSEDSRAEAAVSAESLGPVATALDGEPLAFLVLPTDKGHPRPKPMFGWGRGGQQSTPSKMPGTPNRPPGKQAKQPPASQTPAVAQPLRLLYCDDSGKFVVEPAAIRALQAVKGPVGVVAVCGRARQGKSFILNQLLGRTSGFAVAPTHRPCTKGLWMWSQPVARTAADGSTYHLVLLDSEGIDAYDQTGTYSVQIFSLAVLLSSMFVYNQMGGIDEAALDRLSLVTEMTHHIRVKAAGGDADPAELGPFSPSFLWLLRDFYLDLSEDGRAITPRDYLESALQPTPGNSKAVHAKNQIRESIRALFPRRDCFTLVRPVHDEQQLQRLDSLPPGVLRPEFQAGLEALTSLIFEKTRPKQMEGAMLTGPMLAALAQSFVGAINEGAVPTIATAWQSVAEGECRRAYDSALAAYSTSFDRSTPPEEGPLAAAHSAAVDAALGAFSREAVGSAEVRQPFETRLRAELGKQFEEYRGRVLVEAELACTRAISALDARLAAAAGAPGARLEQVVAALAAALQEYDRAAAGPGKAQAVVTYLQESLARGPLHRVVEQERAAATDAYKALEAQLRSVTSARDAAEKEAAANAGTAEDARRQWDAEASARREAEARAAAALERAHKEAREREERQATGHHQTLAGKESELRSANARLREKEGEVASLAAQLKGLEGDVRRLETSLASRERSSGQALDEARQRAAQLAAEKAEAEGARAAAESGLRRARDDAARLEETVRALEGDKARLVQEKQDAQDSLAASEAAERASAQRLSEMKKDMEALAARGQGVQRTAARVAEVEQQLQDSRASVTRLELEAQRLRADVARLQEEQRAREAEQLDLNARLGAATQARAALEQQVQTLTAERQVLDERIARHGREAAQAQANGAAVGGGPMDVDMETPEVPRKRARTEAAGGPAPAAAVAAKGGGDPIKKTVAQLKMELTAAGYATEILAVKNISKKDLVKLYQEKGLGG</sequence>
<accession>A0A1Y1IAM1</accession>
<comment type="similarity">
    <text evidence="4">Belongs to the TRAFAC class dynamin-like GTPase superfamily. GB1/RHD3 GTPase family.</text>
</comment>
<evidence type="ECO:0000313" key="9">
    <source>
        <dbReference type="Proteomes" id="UP000054558"/>
    </source>
</evidence>
<dbReference type="CDD" id="cd01851">
    <property type="entry name" value="GBP"/>
    <property type="match status" value="1"/>
</dbReference>
<dbReference type="InterPro" id="IPR030386">
    <property type="entry name" value="G_GB1_RHD3_dom"/>
</dbReference>
<keyword evidence="2" id="KW-0378">Hydrolase</keyword>
<dbReference type="GO" id="GO:0005525">
    <property type="term" value="F:GTP binding"/>
    <property type="evidence" value="ECO:0000318"/>
    <property type="project" value="GO_Central"/>
</dbReference>
<dbReference type="Pfam" id="PF02841">
    <property type="entry name" value="GBP_C"/>
    <property type="match status" value="1"/>
</dbReference>
<dbReference type="AlphaFoldDB" id="A0A1Y1IAM1"/>
<dbReference type="Gene3D" id="3.40.50.300">
    <property type="entry name" value="P-loop containing nucleotide triphosphate hydrolases"/>
    <property type="match status" value="1"/>
</dbReference>
<feature type="region of interest" description="Disordered" evidence="6">
    <location>
        <begin position="38"/>
        <end position="85"/>
    </location>
</feature>
<dbReference type="Gene3D" id="1.20.1000.10">
    <property type="entry name" value="Guanylate-binding protein, C-terminal domain"/>
    <property type="match status" value="1"/>
</dbReference>
<feature type="compositionally biased region" description="Basic and acidic residues" evidence="6">
    <location>
        <begin position="617"/>
        <end position="631"/>
    </location>
</feature>
<dbReference type="InterPro" id="IPR027417">
    <property type="entry name" value="P-loop_NTPase"/>
</dbReference>
<keyword evidence="5" id="KW-0175">Coiled coil</keyword>
<name>A0A1Y1IAM1_KLENI</name>
<gene>
    <name evidence="8" type="ORF">KFL_003940050</name>
</gene>
<evidence type="ECO:0000256" key="4">
    <source>
        <dbReference type="PROSITE-ProRule" id="PRU01052"/>
    </source>
</evidence>
<evidence type="ECO:0000256" key="6">
    <source>
        <dbReference type="SAM" id="MobiDB-lite"/>
    </source>
</evidence>
<keyword evidence="9" id="KW-1185">Reference proteome</keyword>
<dbReference type="PROSITE" id="PS51715">
    <property type="entry name" value="G_GB1_RHD3"/>
    <property type="match status" value="1"/>
</dbReference>
<evidence type="ECO:0000256" key="3">
    <source>
        <dbReference type="ARBA" id="ARBA00023134"/>
    </source>
</evidence>
<proteinExistence type="inferred from homology"/>
<feature type="compositionally biased region" description="Basic and acidic residues" evidence="6">
    <location>
        <begin position="592"/>
        <end position="610"/>
    </location>
</feature>
<feature type="compositionally biased region" description="Low complexity" evidence="6">
    <location>
        <begin position="753"/>
        <end position="763"/>
    </location>
</feature>
<dbReference type="GO" id="GO:0003924">
    <property type="term" value="F:GTPase activity"/>
    <property type="evidence" value="ECO:0000318"/>
    <property type="project" value="GO_Central"/>
</dbReference>
<evidence type="ECO:0000259" key="7">
    <source>
        <dbReference type="PROSITE" id="PS51715"/>
    </source>
</evidence>
<dbReference type="InterPro" id="IPR036543">
    <property type="entry name" value="Guanylate-bd_C_sf"/>
</dbReference>
<evidence type="ECO:0000256" key="5">
    <source>
        <dbReference type="SAM" id="Coils"/>
    </source>
</evidence>
<keyword evidence="3" id="KW-0342">GTP-binding</keyword>
<evidence type="ECO:0000256" key="1">
    <source>
        <dbReference type="ARBA" id="ARBA00022741"/>
    </source>
</evidence>
<evidence type="ECO:0000313" key="8">
    <source>
        <dbReference type="EMBL" id="GAQ88014.1"/>
    </source>
</evidence>
<dbReference type="InterPro" id="IPR003191">
    <property type="entry name" value="Guanylate-bd/ATL_C"/>
</dbReference>
<feature type="domain" description="GB1/RHD3-type G" evidence="7">
    <location>
        <begin position="117"/>
        <end position="359"/>
    </location>
</feature>
<dbReference type="InterPro" id="IPR015894">
    <property type="entry name" value="Guanylate-bd_N"/>
</dbReference>
<organism evidence="8 9">
    <name type="scientific">Klebsormidium nitens</name>
    <name type="common">Green alga</name>
    <name type="synonym">Ulothrix nitens</name>
    <dbReference type="NCBI Taxonomy" id="105231"/>
    <lineage>
        <taxon>Eukaryota</taxon>
        <taxon>Viridiplantae</taxon>
        <taxon>Streptophyta</taxon>
        <taxon>Klebsormidiophyceae</taxon>
        <taxon>Klebsormidiales</taxon>
        <taxon>Klebsormidiaceae</taxon>
        <taxon>Klebsormidium</taxon>
    </lineage>
</organism>
<protein>
    <submittedName>
        <fullName evidence="8">Guanylate-binding protein</fullName>
    </submittedName>
</protein>
<feature type="coiled-coil region" evidence="5">
    <location>
        <begin position="785"/>
        <end position="882"/>
    </location>
</feature>
<dbReference type="OMA" id="ARCNENK"/>
<dbReference type="SUPFAM" id="SSF48340">
    <property type="entry name" value="Interferon-induced guanylate-binding protein 1 (GBP1), C-terminal domain"/>
    <property type="match status" value="1"/>
</dbReference>
<dbReference type="EMBL" id="DF237343">
    <property type="protein sequence ID" value="GAQ88014.1"/>
    <property type="molecule type" value="Genomic_DNA"/>
</dbReference>
<dbReference type="SUPFAM" id="SSF52540">
    <property type="entry name" value="P-loop containing nucleoside triphosphate hydrolases"/>
    <property type="match status" value="1"/>
</dbReference>
<keyword evidence="1" id="KW-0547">Nucleotide-binding</keyword>
<dbReference type="Pfam" id="PF02263">
    <property type="entry name" value="GBP"/>
    <property type="match status" value="1"/>
</dbReference>
<dbReference type="OrthoDB" id="2135133at2759"/>
<dbReference type="PANTHER" id="PTHR10751">
    <property type="entry name" value="GUANYLATE BINDING PROTEIN"/>
    <property type="match status" value="1"/>
</dbReference>
<dbReference type="Proteomes" id="UP000054558">
    <property type="component" value="Unassembled WGS sequence"/>
</dbReference>
<feature type="region of interest" description="Disordered" evidence="6">
    <location>
        <begin position="579"/>
        <end position="645"/>
    </location>
</feature>
<reference evidence="8 9" key="1">
    <citation type="journal article" date="2014" name="Nat. Commun.">
        <title>Klebsormidium flaccidum genome reveals primary factors for plant terrestrial adaptation.</title>
        <authorList>
            <person name="Hori K."/>
            <person name="Maruyama F."/>
            <person name="Fujisawa T."/>
            <person name="Togashi T."/>
            <person name="Yamamoto N."/>
            <person name="Seo M."/>
            <person name="Sato S."/>
            <person name="Yamada T."/>
            <person name="Mori H."/>
            <person name="Tajima N."/>
            <person name="Moriyama T."/>
            <person name="Ikeuchi M."/>
            <person name="Watanabe M."/>
            <person name="Wada H."/>
            <person name="Kobayashi K."/>
            <person name="Saito M."/>
            <person name="Masuda T."/>
            <person name="Sasaki-Sekimoto Y."/>
            <person name="Mashiguchi K."/>
            <person name="Awai K."/>
            <person name="Shimojima M."/>
            <person name="Masuda S."/>
            <person name="Iwai M."/>
            <person name="Nobusawa T."/>
            <person name="Narise T."/>
            <person name="Kondo S."/>
            <person name="Saito H."/>
            <person name="Sato R."/>
            <person name="Murakawa M."/>
            <person name="Ihara Y."/>
            <person name="Oshima-Yamada Y."/>
            <person name="Ohtaka K."/>
            <person name="Satoh M."/>
            <person name="Sonobe K."/>
            <person name="Ishii M."/>
            <person name="Ohtani R."/>
            <person name="Kanamori-Sato M."/>
            <person name="Honoki R."/>
            <person name="Miyazaki D."/>
            <person name="Mochizuki H."/>
            <person name="Umetsu J."/>
            <person name="Higashi K."/>
            <person name="Shibata D."/>
            <person name="Kamiya Y."/>
            <person name="Sato N."/>
            <person name="Nakamura Y."/>
            <person name="Tabata S."/>
            <person name="Ida S."/>
            <person name="Kurokawa K."/>
            <person name="Ohta H."/>
        </authorList>
    </citation>
    <scope>NUCLEOTIDE SEQUENCE [LARGE SCALE GENOMIC DNA]</scope>
    <source>
        <strain evidence="8 9">NIES-2285</strain>
    </source>
</reference>
<evidence type="ECO:0000256" key="2">
    <source>
        <dbReference type="ARBA" id="ARBA00022801"/>
    </source>
</evidence>
<feature type="region of interest" description="Disordered" evidence="6">
    <location>
        <begin position="744"/>
        <end position="763"/>
    </location>
</feature>